<organism evidence="12 13">
    <name type="scientific">Candidatus Sungiibacteriota bacterium</name>
    <dbReference type="NCBI Taxonomy" id="2750080"/>
    <lineage>
        <taxon>Bacteria</taxon>
        <taxon>Candidatus Sungiibacteriota</taxon>
    </lineage>
</organism>
<dbReference type="SMART" id="SM00756">
    <property type="entry name" value="VKc"/>
    <property type="match status" value="1"/>
</dbReference>
<evidence type="ECO:0000256" key="8">
    <source>
        <dbReference type="ARBA" id="ARBA00023157"/>
    </source>
</evidence>
<feature type="transmembrane region" description="Helical" evidence="10">
    <location>
        <begin position="59"/>
        <end position="77"/>
    </location>
</feature>
<feature type="transmembrane region" description="Helical" evidence="10">
    <location>
        <begin position="115"/>
        <end position="134"/>
    </location>
</feature>
<evidence type="ECO:0000256" key="9">
    <source>
        <dbReference type="ARBA" id="ARBA00023284"/>
    </source>
</evidence>
<reference evidence="12" key="1">
    <citation type="submission" date="2020-07" db="EMBL/GenBank/DDBJ databases">
        <title>Huge and variable diversity of episymbiotic CPR bacteria and DPANN archaea in groundwater ecosystems.</title>
        <authorList>
            <person name="He C.Y."/>
            <person name="Keren R."/>
            <person name="Whittaker M."/>
            <person name="Farag I.F."/>
            <person name="Doudna J."/>
            <person name="Cate J.H.D."/>
            <person name="Banfield J.F."/>
        </authorList>
    </citation>
    <scope>NUCLEOTIDE SEQUENCE</scope>
    <source>
        <strain evidence="12">NC_groundwater_1226_Ag_S-0.1um_59_124</strain>
    </source>
</reference>
<gene>
    <name evidence="12" type="ORF">HY474_01180</name>
</gene>
<evidence type="ECO:0000256" key="5">
    <source>
        <dbReference type="ARBA" id="ARBA00022989"/>
    </source>
</evidence>
<dbReference type="CDD" id="cd12916">
    <property type="entry name" value="VKOR_1"/>
    <property type="match status" value="1"/>
</dbReference>
<dbReference type="InterPro" id="IPR038354">
    <property type="entry name" value="VKOR_sf"/>
</dbReference>
<feature type="transmembrane region" description="Helical" evidence="10">
    <location>
        <begin position="6"/>
        <end position="23"/>
    </location>
</feature>
<evidence type="ECO:0000256" key="10">
    <source>
        <dbReference type="SAM" id="Phobius"/>
    </source>
</evidence>
<evidence type="ECO:0000256" key="3">
    <source>
        <dbReference type="ARBA" id="ARBA00022692"/>
    </source>
</evidence>
<accession>A0A933DTR9</accession>
<dbReference type="InterPro" id="IPR012932">
    <property type="entry name" value="VKOR"/>
</dbReference>
<comment type="subcellular location">
    <subcellularLocation>
        <location evidence="1">Membrane</location>
        <topology evidence="1">Multi-pass membrane protein</topology>
    </subcellularLocation>
</comment>
<comment type="caution">
    <text evidence="12">The sequence shown here is derived from an EMBL/GenBank/DDBJ whole genome shotgun (WGS) entry which is preliminary data.</text>
</comment>
<keyword evidence="9" id="KW-0676">Redox-active center</keyword>
<feature type="transmembrane region" description="Helical" evidence="10">
    <location>
        <begin position="196"/>
        <end position="215"/>
    </location>
</feature>
<dbReference type="GO" id="GO:0048038">
    <property type="term" value="F:quinone binding"/>
    <property type="evidence" value="ECO:0007669"/>
    <property type="project" value="UniProtKB-KW"/>
</dbReference>
<keyword evidence="6" id="KW-0560">Oxidoreductase</keyword>
<feature type="transmembrane region" description="Helical" evidence="10">
    <location>
        <begin position="273"/>
        <end position="294"/>
    </location>
</feature>
<dbReference type="Proteomes" id="UP000704960">
    <property type="component" value="Unassembled WGS sequence"/>
</dbReference>
<dbReference type="AlphaFoldDB" id="A0A933DTR9"/>
<evidence type="ECO:0000256" key="1">
    <source>
        <dbReference type="ARBA" id="ARBA00004141"/>
    </source>
</evidence>
<evidence type="ECO:0000256" key="4">
    <source>
        <dbReference type="ARBA" id="ARBA00022719"/>
    </source>
</evidence>
<feature type="transmembrane region" description="Helical" evidence="10">
    <location>
        <begin position="154"/>
        <end position="175"/>
    </location>
</feature>
<feature type="domain" description="Vitamin K epoxide reductase" evidence="11">
    <location>
        <begin position="2"/>
        <end position="137"/>
    </location>
</feature>
<feature type="transmembrane region" description="Helical" evidence="10">
    <location>
        <begin position="83"/>
        <end position="103"/>
    </location>
</feature>
<evidence type="ECO:0000256" key="7">
    <source>
        <dbReference type="ARBA" id="ARBA00023136"/>
    </source>
</evidence>
<evidence type="ECO:0000256" key="2">
    <source>
        <dbReference type="ARBA" id="ARBA00006214"/>
    </source>
</evidence>
<evidence type="ECO:0000256" key="6">
    <source>
        <dbReference type="ARBA" id="ARBA00023002"/>
    </source>
</evidence>
<dbReference type="GO" id="GO:0016020">
    <property type="term" value="C:membrane"/>
    <property type="evidence" value="ECO:0007669"/>
    <property type="project" value="UniProtKB-SubCell"/>
</dbReference>
<proteinExistence type="inferred from homology"/>
<evidence type="ECO:0000259" key="11">
    <source>
        <dbReference type="SMART" id="SM00756"/>
    </source>
</evidence>
<keyword evidence="3 10" id="KW-0812">Transmembrane</keyword>
<keyword evidence="5 10" id="KW-1133">Transmembrane helix</keyword>
<dbReference type="EMBL" id="JACQMJ010000005">
    <property type="protein sequence ID" value="MBI4132223.1"/>
    <property type="molecule type" value="Genomic_DNA"/>
</dbReference>
<keyword evidence="7 10" id="KW-0472">Membrane</keyword>
<comment type="similarity">
    <text evidence="2">Belongs to the VKOR family.</text>
</comment>
<dbReference type="GO" id="GO:0016491">
    <property type="term" value="F:oxidoreductase activity"/>
    <property type="evidence" value="ECO:0007669"/>
    <property type="project" value="UniProtKB-KW"/>
</dbReference>
<feature type="transmembrane region" description="Helical" evidence="10">
    <location>
        <begin position="227"/>
        <end position="252"/>
    </location>
</feature>
<dbReference type="Pfam" id="PF07884">
    <property type="entry name" value="VKOR"/>
    <property type="match status" value="1"/>
</dbReference>
<dbReference type="Gene3D" id="1.20.1440.130">
    <property type="entry name" value="VKOR domain"/>
    <property type="match status" value="1"/>
</dbReference>
<keyword evidence="8" id="KW-1015">Disulfide bond</keyword>
<dbReference type="InterPro" id="IPR044698">
    <property type="entry name" value="VKOR/LTO1"/>
</dbReference>
<dbReference type="PANTHER" id="PTHR34573">
    <property type="entry name" value="VKC DOMAIN-CONTAINING PROTEIN"/>
    <property type="match status" value="1"/>
</dbReference>
<evidence type="ECO:0000313" key="13">
    <source>
        <dbReference type="Proteomes" id="UP000704960"/>
    </source>
</evidence>
<keyword evidence="4" id="KW-0874">Quinone</keyword>
<evidence type="ECO:0000313" key="12">
    <source>
        <dbReference type="EMBL" id="MBI4132223.1"/>
    </source>
</evidence>
<name>A0A933DTR9_9BACT</name>
<sequence length="330" mass="35919">MIDLAKLAVALLGIVGLGLALFIRVRKSGRKQMVCYIGQDCDTVVHSEYSRFLGIPVEILGMLYYAAIAAAYAAFLISPEFATMPAVFSALALTTAAFLFSLYLTFIQGFVLREWCEWCLTSAFFCAAIFILALRSMPVGLFDFLEEMHGTVVLLHGLAAAVGVGAATVTDVLFFKFLKDLRISEEESDILRSVSQVIWLALAALLIAGLVLWLADAEELNASAKFLVKMIIVAVIIGNGALLNLWIAPRLIHISFGQRHVHIPGELRHARRFAFALGAVSITSWYSAFILGSLHGVEVGFWPLLGLYIGVVAAAVMVSQMADRSLAEQT</sequence>
<protein>
    <submittedName>
        <fullName evidence="12">Vitamin K epoxide reductase family protein</fullName>
    </submittedName>
</protein>
<feature type="transmembrane region" description="Helical" evidence="10">
    <location>
        <begin position="300"/>
        <end position="318"/>
    </location>
</feature>
<dbReference type="PANTHER" id="PTHR34573:SF1">
    <property type="entry name" value="VITAMIN K EPOXIDE REDUCTASE DOMAIN-CONTAINING PROTEIN"/>
    <property type="match status" value="1"/>
</dbReference>